<accession>A0A167APB6</accession>
<dbReference type="AlphaFoldDB" id="A0A167APB6"/>
<name>A0A167APB6_COLIC</name>
<reference evidence="1 2" key="1">
    <citation type="submission" date="2015-06" db="EMBL/GenBank/DDBJ databases">
        <title>Survival trade-offs in plant roots during colonization by closely related pathogenic and mutualistic fungi.</title>
        <authorList>
            <person name="Hacquard S."/>
            <person name="Kracher B."/>
            <person name="Hiruma K."/>
            <person name="Weinman A."/>
            <person name="Muench P."/>
            <person name="Garrido Oter R."/>
            <person name="Ver Loren van Themaat E."/>
            <person name="Dallerey J.-F."/>
            <person name="Damm U."/>
            <person name="Henrissat B."/>
            <person name="Lespinet O."/>
            <person name="Thon M."/>
            <person name="Kemen E."/>
            <person name="McHardy A.C."/>
            <person name="Schulze-Lefert P."/>
            <person name="O'Connell R.J."/>
        </authorList>
    </citation>
    <scope>NUCLEOTIDE SEQUENCE [LARGE SCALE GENOMIC DNA]</scope>
    <source>
        <strain evidence="1 2">MAFF 238704</strain>
    </source>
</reference>
<evidence type="ECO:0000313" key="2">
    <source>
        <dbReference type="Proteomes" id="UP000076584"/>
    </source>
</evidence>
<proteinExistence type="predicted"/>
<dbReference type="Proteomes" id="UP000076584">
    <property type="component" value="Unassembled WGS sequence"/>
</dbReference>
<sequence>MARRLSRCGEKNVCRVQHPQVLRKGGYPDGDILEVARTFVRLPSEWRREWSPEMPENTLTMSRTTRVFDFSMHTSGSRPRTGCRMLLRSKNRTSVYHQIVRRKVLALVPHMSCRIRNYGAIVVIYPVDEEGGTYLQDLLAISLGKYSGEDRPRGERHQKLITEFKGLDWSLKPLGVEALRN</sequence>
<organism evidence="1 2">
    <name type="scientific">Colletotrichum incanum</name>
    <name type="common">Soybean anthracnose fungus</name>
    <dbReference type="NCBI Taxonomy" id="1573173"/>
    <lineage>
        <taxon>Eukaryota</taxon>
        <taxon>Fungi</taxon>
        <taxon>Dikarya</taxon>
        <taxon>Ascomycota</taxon>
        <taxon>Pezizomycotina</taxon>
        <taxon>Sordariomycetes</taxon>
        <taxon>Hypocreomycetidae</taxon>
        <taxon>Glomerellales</taxon>
        <taxon>Glomerellaceae</taxon>
        <taxon>Colletotrichum</taxon>
        <taxon>Colletotrichum spaethianum species complex</taxon>
    </lineage>
</organism>
<comment type="caution">
    <text evidence="1">The sequence shown here is derived from an EMBL/GenBank/DDBJ whole genome shotgun (WGS) entry which is preliminary data.</text>
</comment>
<dbReference type="EMBL" id="LFIW01001910">
    <property type="protein sequence ID" value="KZL80369.1"/>
    <property type="molecule type" value="Genomic_DNA"/>
</dbReference>
<keyword evidence="2" id="KW-1185">Reference proteome</keyword>
<evidence type="ECO:0000313" key="1">
    <source>
        <dbReference type="EMBL" id="KZL80369.1"/>
    </source>
</evidence>
<gene>
    <name evidence="1" type="ORF">CI238_08982</name>
</gene>
<dbReference type="STRING" id="1573173.A0A167APB6"/>
<protein>
    <submittedName>
        <fullName evidence="1">Caf1 family ribonuclease</fullName>
    </submittedName>
</protein>